<dbReference type="Pfam" id="PF19821">
    <property type="entry name" value="Phage_capsid_2"/>
    <property type="match status" value="1"/>
</dbReference>
<sequence>QATPVADTVWSRRVSVSQTWDNGESTEQEDPVQMIVDPNSNLVTSLGYSMRRAQDDVIIAAATADALNGDATTTAFLAGQTIGDYTTPISFDFVTAAQEIFMQNDIDPSVPKVAVVGPTQVRKLMQLTEQTSSDYVHAMALQNYGIVANWLGFTWVNSTRLLLPDTDQIDCLFMTRRGIGMNIPKNITAKVAEDPSISFAWRLYCFTVMGAVRVEDKQIVRGK</sequence>
<dbReference type="AlphaFoldDB" id="X0Z343"/>
<feature type="non-terminal residue" evidence="1">
    <location>
        <position position="223"/>
    </location>
</feature>
<proteinExistence type="predicted"/>
<reference evidence="1" key="1">
    <citation type="journal article" date="2014" name="Front. Microbiol.">
        <title>High frequency of phylogenetically diverse reductive dehalogenase-homologous genes in deep subseafloor sedimentary metagenomes.</title>
        <authorList>
            <person name="Kawai M."/>
            <person name="Futagami T."/>
            <person name="Toyoda A."/>
            <person name="Takaki Y."/>
            <person name="Nishi S."/>
            <person name="Hori S."/>
            <person name="Arai W."/>
            <person name="Tsubouchi T."/>
            <person name="Morono Y."/>
            <person name="Uchiyama I."/>
            <person name="Ito T."/>
            <person name="Fujiyama A."/>
            <person name="Inagaki F."/>
            <person name="Takami H."/>
        </authorList>
    </citation>
    <scope>NUCLEOTIDE SEQUENCE</scope>
    <source>
        <strain evidence="1">Expedition CK06-06</strain>
    </source>
</reference>
<feature type="non-terminal residue" evidence="1">
    <location>
        <position position="1"/>
    </location>
</feature>
<dbReference type="InterPro" id="IPR045565">
    <property type="entry name" value="Phage_capsid_2"/>
</dbReference>
<protein>
    <recommendedName>
        <fullName evidence="2">Bacteriophage Mu GpT domain-containing protein</fullName>
    </recommendedName>
</protein>
<gene>
    <name evidence="1" type="ORF">S01H1_79757</name>
</gene>
<evidence type="ECO:0000313" key="1">
    <source>
        <dbReference type="EMBL" id="GAG42996.1"/>
    </source>
</evidence>
<accession>X0Z343</accession>
<comment type="caution">
    <text evidence="1">The sequence shown here is derived from an EMBL/GenBank/DDBJ whole genome shotgun (WGS) entry which is preliminary data.</text>
</comment>
<dbReference type="EMBL" id="BARS01053797">
    <property type="protein sequence ID" value="GAG42996.1"/>
    <property type="molecule type" value="Genomic_DNA"/>
</dbReference>
<evidence type="ECO:0008006" key="2">
    <source>
        <dbReference type="Google" id="ProtNLM"/>
    </source>
</evidence>
<organism evidence="1">
    <name type="scientific">marine sediment metagenome</name>
    <dbReference type="NCBI Taxonomy" id="412755"/>
    <lineage>
        <taxon>unclassified sequences</taxon>
        <taxon>metagenomes</taxon>
        <taxon>ecological metagenomes</taxon>
    </lineage>
</organism>
<name>X0Z343_9ZZZZ</name>